<proteinExistence type="predicted"/>
<keyword evidence="1" id="KW-0689">Ribosomal protein</keyword>
<gene>
    <name evidence="1" type="ORF">B0H17DRAFT_1207368</name>
</gene>
<sequence length="155" mass="17481">MHTHDLGLQSYTDFARSSVKEGDMVARRIMGGARRVRIHPFHVIRINKMLSCAGADHVQTGMHGAWGKPYLSRRKHPHHGGAALRRTYYKFPGRQKIIVHITIRQVILSIRCKDTNTPIMAVLCCAAHTTSSPLKEDKNMLQCDGAYAQCYIPCQ</sequence>
<dbReference type="GO" id="GO:0005840">
    <property type="term" value="C:ribosome"/>
    <property type="evidence" value="ECO:0007669"/>
    <property type="project" value="UniProtKB-KW"/>
</dbReference>
<dbReference type="GO" id="GO:0006412">
    <property type="term" value="P:translation"/>
    <property type="evidence" value="ECO:0007669"/>
    <property type="project" value="InterPro"/>
</dbReference>
<keyword evidence="1" id="KW-0687">Ribonucleoprotein</keyword>
<dbReference type="GO" id="GO:0003735">
    <property type="term" value="F:structural constituent of ribosome"/>
    <property type="evidence" value="ECO:0007669"/>
    <property type="project" value="InterPro"/>
</dbReference>
<organism evidence="1 2">
    <name type="scientific">Mycena rosella</name>
    <name type="common">Pink bonnet</name>
    <name type="synonym">Agaricus rosellus</name>
    <dbReference type="NCBI Taxonomy" id="1033263"/>
    <lineage>
        <taxon>Eukaryota</taxon>
        <taxon>Fungi</taxon>
        <taxon>Dikarya</taxon>
        <taxon>Basidiomycota</taxon>
        <taxon>Agaricomycotina</taxon>
        <taxon>Agaricomycetes</taxon>
        <taxon>Agaricomycetidae</taxon>
        <taxon>Agaricales</taxon>
        <taxon>Marasmiineae</taxon>
        <taxon>Mycenaceae</taxon>
        <taxon>Mycena</taxon>
    </lineage>
</organism>
<dbReference type="AlphaFoldDB" id="A0AAD7D339"/>
<dbReference type="InterPro" id="IPR001197">
    <property type="entry name" value="Ribosomal_uL16_euk_arch"/>
</dbReference>
<comment type="caution">
    <text evidence="1">The sequence shown here is derived from an EMBL/GenBank/DDBJ whole genome shotgun (WGS) entry which is preliminary data.</text>
</comment>
<dbReference type="PANTHER" id="PTHR11726">
    <property type="entry name" value="60S RIBOSOMAL PROTEIN L10"/>
    <property type="match status" value="1"/>
</dbReference>
<dbReference type="InterPro" id="IPR036920">
    <property type="entry name" value="Ribosomal_uL16_sf"/>
</dbReference>
<name>A0AAD7D339_MYCRO</name>
<evidence type="ECO:0000313" key="2">
    <source>
        <dbReference type="Proteomes" id="UP001221757"/>
    </source>
</evidence>
<protein>
    <submittedName>
        <fullName evidence="1">Ribosomal protein L10e/L16</fullName>
    </submittedName>
</protein>
<reference evidence="1" key="1">
    <citation type="submission" date="2023-03" db="EMBL/GenBank/DDBJ databases">
        <title>Massive genome expansion in bonnet fungi (Mycena s.s.) driven by repeated elements and novel gene families across ecological guilds.</title>
        <authorList>
            <consortium name="Lawrence Berkeley National Laboratory"/>
            <person name="Harder C.B."/>
            <person name="Miyauchi S."/>
            <person name="Viragh M."/>
            <person name="Kuo A."/>
            <person name="Thoen E."/>
            <person name="Andreopoulos B."/>
            <person name="Lu D."/>
            <person name="Skrede I."/>
            <person name="Drula E."/>
            <person name="Henrissat B."/>
            <person name="Morin E."/>
            <person name="Kohler A."/>
            <person name="Barry K."/>
            <person name="LaButti K."/>
            <person name="Morin E."/>
            <person name="Salamov A."/>
            <person name="Lipzen A."/>
            <person name="Mereny Z."/>
            <person name="Hegedus B."/>
            <person name="Baldrian P."/>
            <person name="Stursova M."/>
            <person name="Weitz H."/>
            <person name="Taylor A."/>
            <person name="Grigoriev I.V."/>
            <person name="Nagy L.G."/>
            <person name="Martin F."/>
            <person name="Kauserud H."/>
        </authorList>
    </citation>
    <scope>NUCLEOTIDE SEQUENCE</scope>
    <source>
        <strain evidence="1">CBHHK067</strain>
    </source>
</reference>
<dbReference type="EMBL" id="JARKIE010000143">
    <property type="protein sequence ID" value="KAJ7676386.1"/>
    <property type="molecule type" value="Genomic_DNA"/>
</dbReference>
<accession>A0AAD7D339</accession>
<dbReference type="Proteomes" id="UP001221757">
    <property type="component" value="Unassembled WGS sequence"/>
</dbReference>
<dbReference type="SUPFAM" id="SSF54686">
    <property type="entry name" value="Ribosomal protein L16p/L10e"/>
    <property type="match status" value="1"/>
</dbReference>
<dbReference type="Gene3D" id="3.90.1170.10">
    <property type="entry name" value="Ribosomal protein L10e/L16"/>
    <property type="match status" value="1"/>
</dbReference>
<keyword evidence="2" id="KW-1185">Reference proteome</keyword>
<evidence type="ECO:0000313" key="1">
    <source>
        <dbReference type="EMBL" id="KAJ7676386.1"/>
    </source>
</evidence>
<dbReference type="CDD" id="cd01433">
    <property type="entry name" value="Ribosomal_L16_L10e"/>
    <property type="match status" value="1"/>
</dbReference>
<dbReference type="InterPro" id="IPR016180">
    <property type="entry name" value="Ribosomal_uL16_dom"/>
</dbReference>